<dbReference type="EMBL" id="BPLQ01010511">
    <property type="protein sequence ID" value="GIY51238.1"/>
    <property type="molecule type" value="Genomic_DNA"/>
</dbReference>
<accession>A0AAV4U0G7</accession>
<evidence type="ECO:0000313" key="1">
    <source>
        <dbReference type="EMBL" id="GIY51238.1"/>
    </source>
</evidence>
<proteinExistence type="predicted"/>
<organism evidence="1 2">
    <name type="scientific">Caerostris darwini</name>
    <dbReference type="NCBI Taxonomy" id="1538125"/>
    <lineage>
        <taxon>Eukaryota</taxon>
        <taxon>Metazoa</taxon>
        <taxon>Ecdysozoa</taxon>
        <taxon>Arthropoda</taxon>
        <taxon>Chelicerata</taxon>
        <taxon>Arachnida</taxon>
        <taxon>Araneae</taxon>
        <taxon>Araneomorphae</taxon>
        <taxon>Entelegynae</taxon>
        <taxon>Araneoidea</taxon>
        <taxon>Araneidae</taxon>
        <taxon>Caerostris</taxon>
    </lineage>
</organism>
<evidence type="ECO:0000313" key="2">
    <source>
        <dbReference type="Proteomes" id="UP001054837"/>
    </source>
</evidence>
<comment type="caution">
    <text evidence="1">The sequence shown here is derived from an EMBL/GenBank/DDBJ whole genome shotgun (WGS) entry which is preliminary data.</text>
</comment>
<keyword evidence="2" id="KW-1185">Reference proteome</keyword>
<sequence length="101" mass="11293">MVFQALEIWETIASIPNNSSPPNPLIRFLPLSSTKPNGFISGTHSSNNITVRSVHFQLNTAPVYLFFLPFNFPKRLAKNSCLPCLPLTLAKIRAKWSNPVL</sequence>
<dbReference type="Proteomes" id="UP001054837">
    <property type="component" value="Unassembled WGS sequence"/>
</dbReference>
<name>A0AAV4U0G7_9ARAC</name>
<protein>
    <submittedName>
        <fullName evidence="1">Uncharacterized protein</fullName>
    </submittedName>
</protein>
<gene>
    <name evidence="1" type="ORF">CDAR_285861</name>
</gene>
<reference evidence="1 2" key="1">
    <citation type="submission" date="2021-06" db="EMBL/GenBank/DDBJ databases">
        <title>Caerostris darwini draft genome.</title>
        <authorList>
            <person name="Kono N."/>
            <person name="Arakawa K."/>
        </authorList>
    </citation>
    <scope>NUCLEOTIDE SEQUENCE [LARGE SCALE GENOMIC DNA]</scope>
</reference>
<dbReference type="AlphaFoldDB" id="A0AAV4U0G7"/>